<dbReference type="EMBL" id="FNDZ01000005">
    <property type="protein sequence ID" value="SDI91890.1"/>
    <property type="molecule type" value="Genomic_DNA"/>
</dbReference>
<dbReference type="AlphaFoldDB" id="A0A1G8PJ93"/>
<sequence>MSGFKKVVVATLIIASVSVGIGAYIVYESGVGTGELSETINKLLERGDINVNLGETKEVREEQSFSYEDKRNLEISVPIGDVKIKAYEGDEIKLLVEGKVPENYLNRYLEIKEEKDSLKISLYKGMGNINLNFFNRYDISLTLEVPVGYQGDLDVSNVSGDILVDGLNLKELSLENISGDLIVESGTIEEVDFDVVSGQFISYGDVGRLSGNSISGKITATGVRTSADVESVSGSVSLKFLDSTKEVEVETISGSVELEFEGLEDLSYDLESVSGSLTVENREGINQSTRSLKRNINNSPTADVSTVSGAVRIKY</sequence>
<keyword evidence="1" id="KW-1133">Transmembrane helix</keyword>
<name>A0A1G8PJ93_9CLOT</name>
<keyword evidence="1" id="KW-0472">Membrane</keyword>
<evidence type="ECO:0000313" key="4">
    <source>
        <dbReference type="Proteomes" id="UP000183255"/>
    </source>
</evidence>
<keyword evidence="1" id="KW-0812">Transmembrane</keyword>
<dbReference type="InterPro" id="IPR025164">
    <property type="entry name" value="Toastrack_DUF4097"/>
</dbReference>
<reference evidence="3 4" key="1">
    <citation type="submission" date="2016-10" db="EMBL/GenBank/DDBJ databases">
        <authorList>
            <person name="de Groot N.N."/>
        </authorList>
    </citation>
    <scope>NUCLEOTIDE SEQUENCE [LARGE SCALE GENOMIC DNA]</scope>
    <source>
        <strain evidence="3 4">CGMCC 1.5058</strain>
    </source>
</reference>
<feature type="transmembrane region" description="Helical" evidence="1">
    <location>
        <begin position="7"/>
        <end position="27"/>
    </location>
</feature>
<gene>
    <name evidence="3" type="ORF">SAMN05421804_105106</name>
</gene>
<feature type="domain" description="DUF4097" evidence="2">
    <location>
        <begin position="72"/>
        <end position="313"/>
    </location>
</feature>
<proteinExistence type="predicted"/>
<dbReference type="Pfam" id="PF13349">
    <property type="entry name" value="DUF4097"/>
    <property type="match status" value="1"/>
</dbReference>
<evidence type="ECO:0000313" key="3">
    <source>
        <dbReference type="EMBL" id="SDI91890.1"/>
    </source>
</evidence>
<dbReference type="RefSeq" id="WP_031576531.1">
    <property type="nucleotide sequence ID" value="NZ_FNDZ01000005.1"/>
</dbReference>
<organism evidence="3 4">
    <name type="scientific">Proteiniclasticum ruminis</name>
    <dbReference type="NCBI Taxonomy" id="398199"/>
    <lineage>
        <taxon>Bacteria</taxon>
        <taxon>Bacillati</taxon>
        <taxon>Bacillota</taxon>
        <taxon>Clostridia</taxon>
        <taxon>Eubacteriales</taxon>
        <taxon>Clostridiaceae</taxon>
        <taxon>Proteiniclasticum</taxon>
    </lineage>
</organism>
<evidence type="ECO:0000256" key="1">
    <source>
        <dbReference type="SAM" id="Phobius"/>
    </source>
</evidence>
<accession>A0A1G8PJ93</accession>
<protein>
    <submittedName>
        <fullName evidence="3">Putative adhesin</fullName>
    </submittedName>
</protein>
<evidence type="ECO:0000259" key="2">
    <source>
        <dbReference type="Pfam" id="PF13349"/>
    </source>
</evidence>
<dbReference type="Proteomes" id="UP000183255">
    <property type="component" value="Unassembled WGS sequence"/>
</dbReference>